<evidence type="ECO:0008006" key="3">
    <source>
        <dbReference type="Google" id="ProtNLM"/>
    </source>
</evidence>
<accession>I2GTN5</accession>
<dbReference type="SUPFAM" id="SSF74653">
    <property type="entry name" value="TolA/TonB C-terminal domain"/>
    <property type="match status" value="1"/>
</dbReference>
<proteinExistence type="predicted"/>
<name>I2GTN5_9BACT</name>
<dbReference type="AlphaFoldDB" id="I2GTN5"/>
<dbReference type="OrthoDB" id="959777at2"/>
<evidence type="ECO:0000313" key="1">
    <source>
        <dbReference type="EMBL" id="CCH57265.1"/>
    </source>
</evidence>
<dbReference type="RefSeq" id="WP_009285824.1">
    <property type="nucleotide sequence ID" value="NZ_CAIT01000011.1"/>
</dbReference>
<reference evidence="1 2" key="1">
    <citation type="journal article" date="2012" name="J. Bacteriol.">
        <title>Genome Sequence of the Filamentous Bacterium Fibrisoma limi BUZ 3T.</title>
        <authorList>
            <person name="Filippini M."/>
            <person name="Qi W."/>
            <person name="Jaenicke S."/>
            <person name="Goesmann A."/>
            <person name="Smits T.H."/>
            <person name="Bagheri H.C."/>
        </authorList>
    </citation>
    <scope>NUCLEOTIDE SEQUENCE [LARGE SCALE GENOMIC DNA]</scope>
    <source>
        <strain evidence="2">BUZ 3T</strain>
    </source>
</reference>
<gene>
    <name evidence="1" type="ORF">BN8_06675</name>
</gene>
<protein>
    <recommendedName>
        <fullName evidence="3">TonB C-terminal domain-containing protein</fullName>
    </recommendedName>
</protein>
<evidence type="ECO:0000313" key="2">
    <source>
        <dbReference type="Proteomes" id="UP000009309"/>
    </source>
</evidence>
<organism evidence="1 2">
    <name type="scientific">Fibrisoma limi BUZ 3</name>
    <dbReference type="NCBI Taxonomy" id="1185876"/>
    <lineage>
        <taxon>Bacteria</taxon>
        <taxon>Pseudomonadati</taxon>
        <taxon>Bacteroidota</taxon>
        <taxon>Cytophagia</taxon>
        <taxon>Cytophagales</taxon>
        <taxon>Spirosomataceae</taxon>
        <taxon>Fibrisoma</taxon>
    </lineage>
</organism>
<dbReference type="EMBL" id="CAIT01000011">
    <property type="protein sequence ID" value="CCH57265.1"/>
    <property type="molecule type" value="Genomic_DNA"/>
</dbReference>
<comment type="caution">
    <text evidence="1">The sequence shown here is derived from an EMBL/GenBank/DDBJ whole genome shotgun (WGS) entry which is preliminary data.</text>
</comment>
<sequence>MKPILFLITLWTMLTYGSPSAHSSTNDEGIRRETKLEKQLQSYLSYPDVLKKSQQGGIVIVRFRVNADHRITNLEVLTDNQALKTTLEEELAGKKILGNVAEPTQTYLARLRFTPGE</sequence>
<dbReference type="STRING" id="1185876.BN8_06675"/>
<dbReference type="Proteomes" id="UP000009309">
    <property type="component" value="Unassembled WGS sequence"/>
</dbReference>
<keyword evidence="2" id="KW-1185">Reference proteome</keyword>
<dbReference type="Gene3D" id="3.30.1150.10">
    <property type="match status" value="1"/>
</dbReference>